<evidence type="ECO:0000313" key="5">
    <source>
        <dbReference type="EMBL" id="MBC8541019.1"/>
    </source>
</evidence>
<name>A0A926DPL4_9FIRM</name>
<keyword evidence="2" id="KW-0238">DNA-binding</keyword>
<dbReference type="InterPro" id="IPR018060">
    <property type="entry name" value="HTH_AraC"/>
</dbReference>
<dbReference type="SMART" id="SM00342">
    <property type="entry name" value="HTH_ARAC"/>
    <property type="match status" value="1"/>
</dbReference>
<evidence type="ECO:0000256" key="1">
    <source>
        <dbReference type="ARBA" id="ARBA00023015"/>
    </source>
</evidence>
<dbReference type="SUPFAM" id="SSF51182">
    <property type="entry name" value="RmlC-like cupins"/>
    <property type="match status" value="1"/>
</dbReference>
<dbReference type="Gene3D" id="2.60.120.10">
    <property type="entry name" value="Jelly Rolls"/>
    <property type="match status" value="1"/>
</dbReference>
<feature type="domain" description="HTH araC/xylS-type" evidence="4">
    <location>
        <begin position="191"/>
        <end position="289"/>
    </location>
</feature>
<dbReference type="InterPro" id="IPR003313">
    <property type="entry name" value="AraC-bd"/>
</dbReference>
<keyword evidence="1" id="KW-0805">Transcription regulation</keyword>
<evidence type="ECO:0000259" key="4">
    <source>
        <dbReference type="PROSITE" id="PS01124"/>
    </source>
</evidence>
<organism evidence="5 6">
    <name type="scientific">Congzhengia minquanensis</name>
    <dbReference type="NCBI Taxonomy" id="2763657"/>
    <lineage>
        <taxon>Bacteria</taxon>
        <taxon>Bacillati</taxon>
        <taxon>Bacillota</taxon>
        <taxon>Clostridia</taxon>
        <taxon>Eubacteriales</taxon>
        <taxon>Oscillospiraceae</taxon>
        <taxon>Congzhengia</taxon>
    </lineage>
</organism>
<dbReference type="Proteomes" id="UP000611762">
    <property type="component" value="Unassembled WGS sequence"/>
</dbReference>
<dbReference type="PROSITE" id="PS01124">
    <property type="entry name" value="HTH_ARAC_FAMILY_2"/>
    <property type="match status" value="1"/>
</dbReference>
<dbReference type="RefSeq" id="WP_249312811.1">
    <property type="nucleotide sequence ID" value="NZ_JACRSU010000003.1"/>
</dbReference>
<dbReference type="GO" id="GO:0043565">
    <property type="term" value="F:sequence-specific DNA binding"/>
    <property type="evidence" value="ECO:0007669"/>
    <property type="project" value="InterPro"/>
</dbReference>
<dbReference type="InterPro" id="IPR014710">
    <property type="entry name" value="RmlC-like_jellyroll"/>
</dbReference>
<protein>
    <submittedName>
        <fullName evidence="5">AraC family transcriptional regulator</fullName>
    </submittedName>
</protein>
<dbReference type="PROSITE" id="PS00041">
    <property type="entry name" value="HTH_ARAC_FAMILY_1"/>
    <property type="match status" value="1"/>
</dbReference>
<dbReference type="Pfam" id="PF02311">
    <property type="entry name" value="AraC_binding"/>
    <property type="match status" value="1"/>
</dbReference>
<dbReference type="PANTHER" id="PTHR43280:SF2">
    <property type="entry name" value="HTH-TYPE TRANSCRIPTIONAL REGULATOR EXSA"/>
    <property type="match status" value="1"/>
</dbReference>
<proteinExistence type="predicted"/>
<dbReference type="SUPFAM" id="SSF46689">
    <property type="entry name" value="Homeodomain-like"/>
    <property type="match status" value="2"/>
</dbReference>
<dbReference type="PANTHER" id="PTHR43280">
    <property type="entry name" value="ARAC-FAMILY TRANSCRIPTIONAL REGULATOR"/>
    <property type="match status" value="1"/>
</dbReference>
<evidence type="ECO:0000256" key="3">
    <source>
        <dbReference type="ARBA" id="ARBA00023163"/>
    </source>
</evidence>
<reference evidence="5" key="1">
    <citation type="submission" date="2020-08" db="EMBL/GenBank/DDBJ databases">
        <title>Genome public.</title>
        <authorList>
            <person name="Liu C."/>
            <person name="Sun Q."/>
        </authorList>
    </citation>
    <scope>NUCLEOTIDE SEQUENCE</scope>
    <source>
        <strain evidence="5">H8</strain>
    </source>
</reference>
<dbReference type="GO" id="GO:0003700">
    <property type="term" value="F:DNA-binding transcription factor activity"/>
    <property type="evidence" value="ECO:0007669"/>
    <property type="project" value="InterPro"/>
</dbReference>
<dbReference type="EMBL" id="JACRSU010000003">
    <property type="protein sequence ID" value="MBC8541019.1"/>
    <property type="molecule type" value="Genomic_DNA"/>
</dbReference>
<dbReference type="Gene3D" id="1.10.10.60">
    <property type="entry name" value="Homeodomain-like"/>
    <property type="match status" value="2"/>
</dbReference>
<keyword evidence="6" id="KW-1185">Reference proteome</keyword>
<evidence type="ECO:0000256" key="2">
    <source>
        <dbReference type="ARBA" id="ARBA00023125"/>
    </source>
</evidence>
<accession>A0A926DPL4</accession>
<evidence type="ECO:0000313" key="6">
    <source>
        <dbReference type="Proteomes" id="UP000611762"/>
    </source>
</evidence>
<gene>
    <name evidence="5" type="ORF">H8698_08545</name>
</gene>
<dbReference type="AlphaFoldDB" id="A0A926DPL4"/>
<keyword evidence="3" id="KW-0804">Transcription</keyword>
<comment type="caution">
    <text evidence="5">The sequence shown here is derived from an EMBL/GenBank/DDBJ whole genome shotgun (WGS) entry which is preliminary data.</text>
</comment>
<dbReference type="Pfam" id="PF12833">
    <property type="entry name" value="HTH_18"/>
    <property type="match status" value="1"/>
</dbReference>
<dbReference type="InterPro" id="IPR009057">
    <property type="entry name" value="Homeodomain-like_sf"/>
</dbReference>
<dbReference type="InterPro" id="IPR011051">
    <property type="entry name" value="RmlC_Cupin_sf"/>
</dbReference>
<dbReference type="InterPro" id="IPR018062">
    <property type="entry name" value="HTH_AraC-typ_CS"/>
</dbReference>
<sequence>MKAVYVKHQIANLIPISKIVTIHYFEFEKDFVSSGESHDFWEFVYIDKGEAIVTEGKQKLILKQGEGYFHKPNEFHQLSANSVTALNVFIVSFVCNVKSMDFFKSKKIKVQQKWKGFITAIIEEGRKTFDLPFNNPDLKGLTLRENAVIGGQQMIRTYLEQFLISVLRSETKEAETRIFPTRETMENHLVCEIIKIIEGALYTQLSVTDICEKLSYSKAYLSKIFKAYCGYSMGEYLILLKIEKAKQLIREKEFNFTQISDMLAFSNPLYFSRVFRRVTGMSPREYLNSVKIN</sequence>